<dbReference type="OrthoDB" id="9792284at2"/>
<gene>
    <name evidence="2" type="ORF">CRV06_14575</name>
</gene>
<dbReference type="Pfam" id="PF01965">
    <property type="entry name" value="DJ-1_PfpI"/>
    <property type="match status" value="1"/>
</dbReference>
<dbReference type="InterPro" id="IPR029062">
    <property type="entry name" value="Class_I_gatase-like"/>
</dbReference>
<dbReference type="Gene3D" id="3.40.50.880">
    <property type="match status" value="1"/>
</dbReference>
<dbReference type="Proteomes" id="UP000290191">
    <property type="component" value="Unassembled WGS sequence"/>
</dbReference>
<reference evidence="2 3" key="1">
    <citation type="submission" date="2017-10" db="EMBL/GenBank/DDBJ databases">
        <title>Genomics of the genus Arcobacter.</title>
        <authorList>
            <person name="Perez-Cataluna A."/>
            <person name="Figueras M.J."/>
        </authorList>
    </citation>
    <scope>NUCLEOTIDE SEQUENCE [LARGE SCALE GENOMIC DNA]</scope>
    <source>
        <strain evidence="2 3">DSM 24636</strain>
    </source>
</reference>
<name>A0A4Q0XUU6_9BACT</name>
<dbReference type="InterPro" id="IPR006287">
    <property type="entry name" value="DJ-1"/>
</dbReference>
<sequence length="184" mass="20279">MSKVLVILSTGFEEVEAVSIIDILRRAQVDVTISTINEKTTKGAHNILIEADEKLEDISNLEDFDMVVLPGGAENTFNLAKSELVKKTLQKMKSSNKYVAAICAAPYALHEAKVLNKRYTCYPSFEEKIDPATYISDEKVVTDGKVITSQGPATAMQFALELVKTIKGEEVYKEVKNGLLVSSF</sequence>
<evidence type="ECO:0000313" key="3">
    <source>
        <dbReference type="Proteomes" id="UP000290191"/>
    </source>
</evidence>
<organism evidence="2 3">
    <name type="scientific">Halarcobacter anaerophilus</name>
    <dbReference type="NCBI Taxonomy" id="877500"/>
    <lineage>
        <taxon>Bacteria</taxon>
        <taxon>Pseudomonadati</taxon>
        <taxon>Campylobacterota</taxon>
        <taxon>Epsilonproteobacteria</taxon>
        <taxon>Campylobacterales</taxon>
        <taxon>Arcobacteraceae</taxon>
        <taxon>Halarcobacter</taxon>
    </lineage>
</organism>
<dbReference type="CDD" id="cd03135">
    <property type="entry name" value="GATase1_DJ-1"/>
    <property type="match status" value="1"/>
</dbReference>
<dbReference type="AlphaFoldDB" id="A0A4Q0XUU6"/>
<dbReference type="STRING" id="877500.GCA_000935065_03266"/>
<accession>A0A4Q0XUU6</accession>
<protein>
    <submittedName>
        <fullName evidence="2">DJ-1 family protein</fullName>
    </submittedName>
</protein>
<dbReference type="RefSeq" id="WP_129083042.1">
    <property type="nucleotide sequence ID" value="NZ_CP041070.1"/>
</dbReference>
<dbReference type="GO" id="GO:0005737">
    <property type="term" value="C:cytoplasm"/>
    <property type="evidence" value="ECO:0007669"/>
    <property type="project" value="TreeGrafter"/>
</dbReference>
<feature type="domain" description="DJ-1/PfpI" evidence="1">
    <location>
        <begin position="3"/>
        <end position="164"/>
    </location>
</feature>
<dbReference type="NCBIfam" id="TIGR01383">
    <property type="entry name" value="not_thiJ"/>
    <property type="match status" value="1"/>
</dbReference>
<dbReference type="InterPro" id="IPR050325">
    <property type="entry name" value="Prot/Nucl_acid_deglycase"/>
</dbReference>
<dbReference type="PANTHER" id="PTHR48094">
    <property type="entry name" value="PROTEIN/NUCLEIC ACID DEGLYCASE DJ-1-RELATED"/>
    <property type="match status" value="1"/>
</dbReference>
<keyword evidence="3" id="KW-1185">Reference proteome</keyword>
<dbReference type="SUPFAM" id="SSF52317">
    <property type="entry name" value="Class I glutamine amidotransferase-like"/>
    <property type="match status" value="1"/>
</dbReference>
<proteinExistence type="predicted"/>
<comment type="caution">
    <text evidence="2">The sequence shown here is derived from an EMBL/GenBank/DDBJ whole genome shotgun (WGS) entry which is preliminary data.</text>
</comment>
<evidence type="ECO:0000259" key="1">
    <source>
        <dbReference type="Pfam" id="PF01965"/>
    </source>
</evidence>
<dbReference type="InterPro" id="IPR002818">
    <property type="entry name" value="DJ-1/PfpI"/>
</dbReference>
<dbReference type="EMBL" id="PDKO01000020">
    <property type="protein sequence ID" value="RXJ61172.1"/>
    <property type="molecule type" value="Genomic_DNA"/>
</dbReference>
<evidence type="ECO:0000313" key="2">
    <source>
        <dbReference type="EMBL" id="RXJ61172.1"/>
    </source>
</evidence>
<dbReference type="PANTHER" id="PTHR48094:SF12">
    <property type="entry name" value="PARKINSON DISEASE PROTEIN 7 HOMOLOG"/>
    <property type="match status" value="1"/>
</dbReference>